<dbReference type="Pfam" id="PF18348">
    <property type="entry name" value="SH3_16"/>
    <property type="match status" value="1"/>
</dbReference>
<sequence>MAIEYQSFVVAQAPVVPVRAKEREQAEMVSQLLWGEVAGVISETARWFEIVSADGYRGWIDRKMVCPSRVSFMDAVYIECPVVKTAFAAFVSTGTDSGLLYLPMGSRIVGFQKENNRFDVGKIQYQLIQGDVDVPGWSSVDQCLCTARQLLHAPYLWGGRNFMGIDCSGFVQLVYGVNGVSLPRDAWQQACCGKEVASLSEVLPGDLAFFSRPEGRISHVGFLLSPRQIIHASGCVRIDG</sequence>
<evidence type="ECO:0000313" key="7">
    <source>
        <dbReference type="Proteomes" id="UP000824112"/>
    </source>
</evidence>
<dbReference type="InterPro" id="IPR051202">
    <property type="entry name" value="Peptidase_C40"/>
</dbReference>
<evidence type="ECO:0000256" key="4">
    <source>
        <dbReference type="ARBA" id="ARBA00022807"/>
    </source>
</evidence>
<keyword evidence="3" id="KW-0378">Hydrolase</keyword>
<gene>
    <name evidence="6" type="ORF">IAB03_01920</name>
</gene>
<dbReference type="AlphaFoldDB" id="A0A9D1SCI1"/>
<dbReference type="PROSITE" id="PS51935">
    <property type="entry name" value="NLPC_P60"/>
    <property type="match status" value="1"/>
</dbReference>
<evidence type="ECO:0000259" key="5">
    <source>
        <dbReference type="PROSITE" id="PS51935"/>
    </source>
</evidence>
<name>A0A9D1SCI1_9BACT</name>
<keyword evidence="4" id="KW-0788">Thiol protease</keyword>
<dbReference type="InterPro" id="IPR038765">
    <property type="entry name" value="Papain-like_cys_pep_sf"/>
</dbReference>
<dbReference type="Proteomes" id="UP000824112">
    <property type="component" value="Unassembled WGS sequence"/>
</dbReference>
<keyword evidence="2" id="KW-0645">Protease</keyword>
<feature type="non-terminal residue" evidence="6">
    <location>
        <position position="240"/>
    </location>
</feature>
<evidence type="ECO:0000256" key="3">
    <source>
        <dbReference type="ARBA" id="ARBA00022801"/>
    </source>
</evidence>
<dbReference type="SUPFAM" id="SSF54001">
    <property type="entry name" value="Cysteine proteinases"/>
    <property type="match status" value="1"/>
</dbReference>
<evidence type="ECO:0000256" key="1">
    <source>
        <dbReference type="ARBA" id="ARBA00007074"/>
    </source>
</evidence>
<dbReference type="Gene3D" id="2.30.30.40">
    <property type="entry name" value="SH3 Domains"/>
    <property type="match status" value="1"/>
</dbReference>
<dbReference type="InterPro" id="IPR000064">
    <property type="entry name" value="NLP_P60_dom"/>
</dbReference>
<dbReference type="PANTHER" id="PTHR47053:SF1">
    <property type="entry name" value="MUREIN DD-ENDOPEPTIDASE MEPH-RELATED"/>
    <property type="match status" value="1"/>
</dbReference>
<dbReference type="GO" id="GO:0008234">
    <property type="term" value="F:cysteine-type peptidase activity"/>
    <property type="evidence" value="ECO:0007669"/>
    <property type="project" value="UniProtKB-KW"/>
</dbReference>
<dbReference type="InterPro" id="IPR041382">
    <property type="entry name" value="SH3_16"/>
</dbReference>
<dbReference type="Pfam" id="PF00877">
    <property type="entry name" value="NLPC_P60"/>
    <property type="match status" value="1"/>
</dbReference>
<proteinExistence type="inferred from homology"/>
<protein>
    <submittedName>
        <fullName evidence="6">C40 family peptidase</fullName>
    </submittedName>
</protein>
<comment type="caution">
    <text evidence="6">The sequence shown here is derived from an EMBL/GenBank/DDBJ whole genome shotgun (WGS) entry which is preliminary data.</text>
</comment>
<dbReference type="EMBL" id="DVNA01000043">
    <property type="protein sequence ID" value="HIU54548.1"/>
    <property type="molecule type" value="Genomic_DNA"/>
</dbReference>
<dbReference type="PANTHER" id="PTHR47053">
    <property type="entry name" value="MUREIN DD-ENDOPEPTIDASE MEPH-RELATED"/>
    <property type="match status" value="1"/>
</dbReference>
<evidence type="ECO:0000313" key="6">
    <source>
        <dbReference type="EMBL" id="HIU54548.1"/>
    </source>
</evidence>
<reference evidence="6" key="1">
    <citation type="submission" date="2020-10" db="EMBL/GenBank/DDBJ databases">
        <authorList>
            <person name="Gilroy R."/>
        </authorList>
    </citation>
    <scope>NUCLEOTIDE SEQUENCE</scope>
    <source>
        <strain evidence="6">CHK158-818</strain>
    </source>
</reference>
<reference evidence="6" key="2">
    <citation type="journal article" date="2021" name="PeerJ">
        <title>Extensive microbial diversity within the chicken gut microbiome revealed by metagenomics and culture.</title>
        <authorList>
            <person name="Gilroy R."/>
            <person name="Ravi A."/>
            <person name="Getino M."/>
            <person name="Pursley I."/>
            <person name="Horton D.L."/>
            <person name="Alikhan N.F."/>
            <person name="Baker D."/>
            <person name="Gharbi K."/>
            <person name="Hall N."/>
            <person name="Watson M."/>
            <person name="Adriaenssens E.M."/>
            <person name="Foster-Nyarko E."/>
            <person name="Jarju S."/>
            <person name="Secka A."/>
            <person name="Antonio M."/>
            <person name="Oren A."/>
            <person name="Chaudhuri R.R."/>
            <person name="La Ragione R."/>
            <person name="Hildebrand F."/>
            <person name="Pallen M.J."/>
        </authorList>
    </citation>
    <scope>NUCLEOTIDE SEQUENCE</scope>
    <source>
        <strain evidence="6">CHK158-818</strain>
    </source>
</reference>
<accession>A0A9D1SCI1</accession>
<comment type="similarity">
    <text evidence="1">Belongs to the peptidase C40 family.</text>
</comment>
<evidence type="ECO:0000256" key="2">
    <source>
        <dbReference type="ARBA" id="ARBA00022670"/>
    </source>
</evidence>
<dbReference type="GO" id="GO:0006508">
    <property type="term" value="P:proteolysis"/>
    <property type="evidence" value="ECO:0007669"/>
    <property type="project" value="UniProtKB-KW"/>
</dbReference>
<organism evidence="6 7">
    <name type="scientific">Candidatus Gallibacteroides avistercoris</name>
    <dbReference type="NCBI Taxonomy" id="2840833"/>
    <lineage>
        <taxon>Bacteria</taxon>
        <taxon>Pseudomonadati</taxon>
        <taxon>Bacteroidota</taxon>
        <taxon>Bacteroidia</taxon>
        <taxon>Bacteroidales</taxon>
        <taxon>Bacteroidaceae</taxon>
        <taxon>Bacteroidaceae incertae sedis</taxon>
        <taxon>Candidatus Gallibacteroides</taxon>
    </lineage>
</organism>
<dbReference type="Gene3D" id="3.90.1720.10">
    <property type="entry name" value="endopeptidase domain like (from Nostoc punctiforme)"/>
    <property type="match status" value="1"/>
</dbReference>
<feature type="domain" description="NlpC/P60" evidence="5">
    <location>
        <begin position="137"/>
        <end position="240"/>
    </location>
</feature>